<evidence type="ECO:0000313" key="9">
    <source>
        <dbReference type="EMBL" id="GAH25670.1"/>
    </source>
</evidence>
<keyword evidence="3" id="KW-0813">Transport</keyword>
<dbReference type="SUPFAM" id="SSF81345">
    <property type="entry name" value="ABC transporter involved in vitamin B12 uptake, BtuC"/>
    <property type="match status" value="1"/>
</dbReference>
<feature type="transmembrane region" description="Helical" evidence="8">
    <location>
        <begin position="103"/>
        <end position="122"/>
    </location>
</feature>
<sequence>MGTGRKTIKHTIILLIILIVLIIVAASIGAAKISLKNTGLIIASFIPGVNYFINVEDLNPQEIVIISQIRLPRIFLSIFVGIALASAGVIFQGLFRNPMADPFVIGVSAGAAFGATIGLVFITGVGLLGISTITIFALLGALATTFLVYSISSARGKVSVTTLLLSGIALSAMLSAMTSFIMIFRTHDLAKIIFWIMGGLTAASWYKFNIIAPMVVVLIIISGFYMRDLNIISLGDERAAQLGVQTERVKKILLIMASLIAALAVSVSGIIGFVGLVTPHILRLIVGPDHKILYPTSAVAGGIVLLMSDTLARTILMPREIPVGIITSIVGVPFFLYLLVKSKKQVF</sequence>
<proteinExistence type="inferred from homology"/>
<dbReference type="FunFam" id="1.10.3470.10:FF:000001">
    <property type="entry name" value="Vitamin B12 ABC transporter permease BtuC"/>
    <property type="match status" value="1"/>
</dbReference>
<evidence type="ECO:0000256" key="8">
    <source>
        <dbReference type="SAM" id="Phobius"/>
    </source>
</evidence>
<feature type="transmembrane region" description="Helical" evidence="8">
    <location>
        <begin position="74"/>
        <end position="91"/>
    </location>
</feature>
<comment type="caution">
    <text evidence="9">The sequence shown here is derived from an EMBL/GenBank/DDBJ whole genome shotgun (WGS) entry which is preliminary data.</text>
</comment>
<name>X1EZA7_9ZZZZ</name>
<evidence type="ECO:0000256" key="6">
    <source>
        <dbReference type="ARBA" id="ARBA00022989"/>
    </source>
</evidence>
<dbReference type="Pfam" id="PF01032">
    <property type="entry name" value="FecCD"/>
    <property type="match status" value="1"/>
</dbReference>
<keyword evidence="7 8" id="KW-0472">Membrane</keyword>
<comment type="subcellular location">
    <subcellularLocation>
        <location evidence="1">Cell membrane</location>
        <topology evidence="1">Multi-pass membrane protein</topology>
    </subcellularLocation>
</comment>
<dbReference type="InterPro" id="IPR037294">
    <property type="entry name" value="ABC_BtuC-like"/>
</dbReference>
<evidence type="ECO:0000256" key="2">
    <source>
        <dbReference type="ARBA" id="ARBA00007935"/>
    </source>
</evidence>
<dbReference type="AlphaFoldDB" id="X1EZA7"/>
<feature type="transmembrane region" description="Helical" evidence="8">
    <location>
        <begin position="163"/>
        <end position="184"/>
    </location>
</feature>
<protein>
    <recommendedName>
        <fullName evidence="10">Iron ABC transporter permease</fullName>
    </recommendedName>
</protein>
<evidence type="ECO:0008006" key="10">
    <source>
        <dbReference type="Google" id="ProtNLM"/>
    </source>
</evidence>
<keyword evidence="5 8" id="KW-0812">Transmembrane</keyword>
<dbReference type="GO" id="GO:0005886">
    <property type="term" value="C:plasma membrane"/>
    <property type="evidence" value="ECO:0007669"/>
    <property type="project" value="UniProtKB-SubCell"/>
</dbReference>
<reference evidence="9" key="1">
    <citation type="journal article" date="2014" name="Front. Microbiol.">
        <title>High frequency of phylogenetically diverse reductive dehalogenase-homologous genes in deep subseafloor sedimentary metagenomes.</title>
        <authorList>
            <person name="Kawai M."/>
            <person name="Futagami T."/>
            <person name="Toyoda A."/>
            <person name="Takaki Y."/>
            <person name="Nishi S."/>
            <person name="Hori S."/>
            <person name="Arai W."/>
            <person name="Tsubouchi T."/>
            <person name="Morono Y."/>
            <person name="Uchiyama I."/>
            <person name="Ito T."/>
            <person name="Fujiyama A."/>
            <person name="Inagaki F."/>
            <person name="Takami H."/>
        </authorList>
    </citation>
    <scope>NUCLEOTIDE SEQUENCE</scope>
    <source>
        <strain evidence="9">Expedition CK06-06</strain>
    </source>
</reference>
<feature type="transmembrane region" description="Helical" evidence="8">
    <location>
        <begin position="252"/>
        <end position="280"/>
    </location>
</feature>
<gene>
    <name evidence="9" type="ORF">S03H2_00212</name>
</gene>
<dbReference type="EMBL" id="BARU01000024">
    <property type="protein sequence ID" value="GAH25670.1"/>
    <property type="molecule type" value="Genomic_DNA"/>
</dbReference>
<accession>X1EZA7</accession>
<evidence type="ECO:0000256" key="4">
    <source>
        <dbReference type="ARBA" id="ARBA00022475"/>
    </source>
</evidence>
<dbReference type="Gene3D" id="1.10.3470.10">
    <property type="entry name" value="ABC transporter involved in vitamin B12 uptake, BtuC"/>
    <property type="match status" value="1"/>
</dbReference>
<feature type="transmembrane region" description="Helical" evidence="8">
    <location>
        <begin position="127"/>
        <end position="151"/>
    </location>
</feature>
<dbReference type="GO" id="GO:0022857">
    <property type="term" value="F:transmembrane transporter activity"/>
    <property type="evidence" value="ECO:0007669"/>
    <property type="project" value="InterPro"/>
</dbReference>
<evidence type="ECO:0000256" key="7">
    <source>
        <dbReference type="ARBA" id="ARBA00023136"/>
    </source>
</evidence>
<evidence type="ECO:0000256" key="1">
    <source>
        <dbReference type="ARBA" id="ARBA00004651"/>
    </source>
</evidence>
<dbReference type="CDD" id="cd06550">
    <property type="entry name" value="TM_ABC_iron-siderophores_like"/>
    <property type="match status" value="1"/>
</dbReference>
<dbReference type="PANTHER" id="PTHR30472:SF25">
    <property type="entry name" value="ABC TRANSPORTER PERMEASE PROTEIN MJ0876-RELATED"/>
    <property type="match status" value="1"/>
</dbReference>
<feature type="transmembrane region" description="Helical" evidence="8">
    <location>
        <begin position="12"/>
        <end position="31"/>
    </location>
</feature>
<dbReference type="PANTHER" id="PTHR30472">
    <property type="entry name" value="FERRIC ENTEROBACTIN TRANSPORT SYSTEM PERMEASE PROTEIN"/>
    <property type="match status" value="1"/>
</dbReference>
<feature type="transmembrane region" description="Helical" evidence="8">
    <location>
        <begin position="205"/>
        <end position="226"/>
    </location>
</feature>
<feature type="transmembrane region" description="Helical" evidence="8">
    <location>
        <begin position="321"/>
        <end position="340"/>
    </location>
</feature>
<comment type="similarity">
    <text evidence="2">Belongs to the binding-protein-dependent transport system permease family. FecCD subfamily.</text>
</comment>
<keyword evidence="4" id="KW-1003">Cell membrane</keyword>
<dbReference type="GO" id="GO:0033214">
    <property type="term" value="P:siderophore-iron import into cell"/>
    <property type="evidence" value="ECO:0007669"/>
    <property type="project" value="TreeGrafter"/>
</dbReference>
<organism evidence="9">
    <name type="scientific">marine sediment metagenome</name>
    <dbReference type="NCBI Taxonomy" id="412755"/>
    <lineage>
        <taxon>unclassified sequences</taxon>
        <taxon>metagenomes</taxon>
        <taxon>ecological metagenomes</taxon>
    </lineage>
</organism>
<evidence type="ECO:0000256" key="3">
    <source>
        <dbReference type="ARBA" id="ARBA00022448"/>
    </source>
</evidence>
<evidence type="ECO:0000256" key="5">
    <source>
        <dbReference type="ARBA" id="ARBA00022692"/>
    </source>
</evidence>
<dbReference type="InterPro" id="IPR000522">
    <property type="entry name" value="ABC_transptr_permease_BtuC"/>
</dbReference>
<keyword evidence="6 8" id="KW-1133">Transmembrane helix</keyword>